<reference evidence="2" key="2">
    <citation type="journal article" date="2016" name="Sci. Rep.">
        <title>Dictyocaulus viviparus genome, variome and transcriptome elucidate lungworm biology and support future intervention.</title>
        <authorList>
            <person name="McNulty S.N."/>
            <person name="Strube C."/>
            <person name="Rosa B.A."/>
            <person name="Martin J.C."/>
            <person name="Tyagi R."/>
            <person name="Choi Y.J."/>
            <person name="Wang Q."/>
            <person name="Hallsworth Pepin K."/>
            <person name="Zhang X."/>
            <person name="Ozersky P."/>
            <person name="Wilson R.K."/>
            <person name="Sternberg P.W."/>
            <person name="Gasser R.B."/>
            <person name="Mitreva M."/>
        </authorList>
    </citation>
    <scope>NUCLEOTIDE SEQUENCE [LARGE SCALE GENOMIC DNA]</scope>
    <source>
        <strain evidence="2">HannoverDv2000</strain>
    </source>
</reference>
<protein>
    <submittedName>
        <fullName evidence="1">Uncharacterized protein</fullName>
    </submittedName>
</protein>
<sequence length="70" mass="8132">MPTIRLRNRLEGISVRDNLVTDAKCLITVMVNVAHSVHEYLYDCVIGWTHVCISTLITRRYGIDVWQQIM</sequence>
<reference evidence="1 2" key="1">
    <citation type="submission" date="2013-11" db="EMBL/GenBank/DDBJ databases">
        <title>Draft genome of the bovine lungworm Dictyocaulus viviparus.</title>
        <authorList>
            <person name="Mitreva M."/>
        </authorList>
    </citation>
    <scope>NUCLEOTIDE SEQUENCE [LARGE SCALE GENOMIC DNA]</scope>
    <source>
        <strain evidence="1 2">HannoverDv2000</strain>
    </source>
</reference>
<organism evidence="1 2">
    <name type="scientific">Dictyocaulus viviparus</name>
    <name type="common">Bovine lungworm</name>
    <dbReference type="NCBI Taxonomy" id="29172"/>
    <lineage>
        <taxon>Eukaryota</taxon>
        <taxon>Metazoa</taxon>
        <taxon>Ecdysozoa</taxon>
        <taxon>Nematoda</taxon>
        <taxon>Chromadorea</taxon>
        <taxon>Rhabditida</taxon>
        <taxon>Rhabditina</taxon>
        <taxon>Rhabditomorpha</taxon>
        <taxon>Strongyloidea</taxon>
        <taxon>Metastrongylidae</taxon>
        <taxon>Dictyocaulus</taxon>
    </lineage>
</organism>
<dbReference type="AlphaFoldDB" id="A0A0D8YCB7"/>
<dbReference type="EMBL" id="KN716168">
    <property type="protein sequence ID" value="KJH52206.1"/>
    <property type="molecule type" value="Genomic_DNA"/>
</dbReference>
<keyword evidence="2" id="KW-1185">Reference proteome</keyword>
<evidence type="ECO:0000313" key="2">
    <source>
        <dbReference type="Proteomes" id="UP000053766"/>
    </source>
</evidence>
<gene>
    <name evidence="1" type="ORF">DICVIV_01534</name>
</gene>
<evidence type="ECO:0000313" key="1">
    <source>
        <dbReference type="EMBL" id="KJH52206.1"/>
    </source>
</evidence>
<accession>A0A0D8YCB7</accession>
<name>A0A0D8YCB7_DICVI</name>
<proteinExistence type="predicted"/>
<dbReference type="Proteomes" id="UP000053766">
    <property type="component" value="Unassembled WGS sequence"/>
</dbReference>